<evidence type="ECO:0000313" key="2">
    <source>
        <dbReference type="EMBL" id="KAK6957200.1"/>
    </source>
</evidence>
<feature type="compositionally biased region" description="Basic and acidic residues" evidence="1">
    <location>
        <begin position="389"/>
        <end position="399"/>
    </location>
</feature>
<accession>A0AAX6MX05</accession>
<feature type="compositionally biased region" description="Polar residues" evidence="1">
    <location>
        <begin position="378"/>
        <end position="388"/>
    </location>
</feature>
<evidence type="ECO:0000256" key="1">
    <source>
        <dbReference type="SAM" id="MobiDB-lite"/>
    </source>
</evidence>
<feature type="region of interest" description="Disordered" evidence="1">
    <location>
        <begin position="1"/>
        <end position="434"/>
    </location>
</feature>
<name>A0AAX6MX05_9PEZI</name>
<proteinExistence type="predicted"/>
<feature type="compositionally biased region" description="Polar residues" evidence="1">
    <location>
        <begin position="18"/>
        <end position="35"/>
    </location>
</feature>
<evidence type="ECO:0000313" key="3">
    <source>
        <dbReference type="Proteomes" id="UP001369815"/>
    </source>
</evidence>
<sequence>MPANTKPGKSTHPYDTGVGNTTATSSRDSRQSTPASHRIRRTDISVGQTPQAPDQLRKNKKVNSVSSTRNKILTPTPQKIGMVAGTPESRTIHNPSNKHRNKLRGILGLRTHKRDMPNTSSPEGMSTSPGQSSEKSEPQVEETRPEFWRSFKRRTRVYNEDRITISGIAKRLRDEEDEDNQGVASNSHARNTGVNGREIGYLRDKITKKSSENTSRYEYKNRELSMRQERSVDRVQKAYIGTEKTEKDGLSPQINTELAKIPEQSRRHRRSKSSSQAHVSTAGTSSTPGNVATHKDITREESRRQTPSPMVPTQVLRLLLGPGKSPSPKTGTQQGQEDTEIRTSASMVILGRRSRDDYASDRQSIEQKNRVWVPFWGSSRSPRPQTGLSRHDDANEASRQKYIAEPNTGDQGQNVWAGQKRVLGRVSRRRWRSG</sequence>
<organism evidence="2 3">
    <name type="scientific">Daldinia eschscholtzii</name>
    <dbReference type="NCBI Taxonomy" id="292717"/>
    <lineage>
        <taxon>Eukaryota</taxon>
        <taxon>Fungi</taxon>
        <taxon>Dikarya</taxon>
        <taxon>Ascomycota</taxon>
        <taxon>Pezizomycotina</taxon>
        <taxon>Sordariomycetes</taxon>
        <taxon>Xylariomycetidae</taxon>
        <taxon>Xylariales</taxon>
        <taxon>Hypoxylaceae</taxon>
        <taxon>Daldinia</taxon>
    </lineage>
</organism>
<gene>
    <name evidence="2" type="ORF">Daesc_002486</name>
</gene>
<dbReference type="AlphaFoldDB" id="A0AAX6MX05"/>
<dbReference type="Proteomes" id="UP001369815">
    <property type="component" value="Unassembled WGS sequence"/>
</dbReference>
<feature type="compositionally biased region" description="Basic and acidic residues" evidence="1">
    <location>
        <begin position="134"/>
        <end position="149"/>
    </location>
</feature>
<feature type="compositionally biased region" description="Polar residues" evidence="1">
    <location>
        <begin position="182"/>
        <end position="194"/>
    </location>
</feature>
<feature type="compositionally biased region" description="Polar residues" evidence="1">
    <location>
        <begin position="327"/>
        <end position="346"/>
    </location>
</feature>
<feature type="compositionally biased region" description="Polar residues" evidence="1">
    <location>
        <begin position="117"/>
        <end position="133"/>
    </location>
</feature>
<comment type="caution">
    <text evidence="2">The sequence shown here is derived from an EMBL/GenBank/DDBJ whole genome shotgun (WGS) entry which is preliminary data.</text>
</comment>
<keyword evidence="3" id="KW-1185">Reference proteome</keyword>
<protein>
    <submittedName>
        <fullName evidence="2">Uncharacterized protein</fullName>
    </submittedName>
</protein>
<feature type="compositionally biased region" description="Polar residues" evidence="1">
    <location>
        <begin position="276"/>
        <end position="290"/>
    </location>
</feature>
<feature type="compositionally biased region" description="Basic and acidic residues" evidence="1">
    <location>
        <begin position="293"/>
        <end position="304"/>
    </location>
</feature>
<reference evidence="2 3" key="1">
    <citation type="journal article" date="2024" name="Front Chem Biol">
        <title>Unveiling the potential of Daldinia eschscholtzii MFLUCC 19-0629 through bioactivity and bioinformatics studies for enhanced sustainable agriculture production.</title>
        <authorList>
            <person name="Brooks S."/>
            <person name="Weaver J.A."/>
            <person name="Klomchit A."/>
            <person name="Alharthi S.A."/>
            <person name="Onlamun T."/>
            <person name="Nurani R."/>
            <person name="Vong T.K."/>
            <person name="Alberti F."/>
            <person name="Greco C."/>
        </authorList>
    </citation>
    <scope>NUCLEOTIDE SEQUENCE [LARGE SCALE GENOMIC DNA]</scope>
    <source>
        <strain evidence="2">MFLUCC 19-0629</strain>
    </source>
</reference>
<feature type="compositionally biased region" description="Basic residues" evidence="1">
    <location>
        <begin position="422"/>
        <end position="434"/>
    </location>
</feature>
<feature type="compositionally biased region" description="Basic and acidic residues" evidence="1">
    <location>
        <begin position="353"/>
        <end position="369"/>
    </location>
</feature>
<feature type="compositionally biased region" description="Polar residues" evidence="1">
    <location>
        <begin position="62"/>
        <end position="77"/>
    </location>
</feature>
<feature type="compositionally biased region" description="Basic and acidic residues" evidence="1">
    <location>
        <begin position="200"/>
        <end position="236"/>
    </location>
</feature>
<dbReference type="EMBL" id="JBANMG010000002">
    <property type="protein sequence ID" value="KAK6957200.1"/>
    <property type="molecule type" value="Genomic_DNA"/>
</dbReference>